<feature type="compositionally biased region" description="Polar residues" evidence="1">
    <location>
        <begin position="1543"/>
        <end position="1558"/>
    </location>
</feature>
<organism evidence="2 3">
    <name type="scientific">uncultured phage cr7_1</name>
    <dbReference type="NCBI Taxonomy" id="2772086"/>
    <lineage>
        <taxon>Viruses</taxon>
        <taxon>Duplodnaviria</taxon>
        <taxon>Heunggongvirae</taxon>
        <taxon>Uroviricota</taxon>
        <taxon>Caudoviricetes</taxon>
        <taxon>Crassvirales</taxon>
        <taxon>Suoliviridae</taxon>
        <taxon>Oafivirinae</taxon>
        <taxon>Burzaovirus</taxon>
        <taxon>Burzaovirus coli</taxon>
    </lineage>
</organism>
<name>A0A7M1RT50_9CAUD</name>
<sequence length="5443" mass="617275">MANKNKKTFTYNLAYSRGALIALDLQRSVAQRSADYAAPYVEGSMGAYTDVSDFNNMTFPAYTTIDKHGKAVVDTEESNSGSLGDFLLGDSWDLNKMKERWDKFSFKDMYRLTFEKGYGAYVDSKEKELDNITFQLCALKIALDYNNLLKQRLNLINQYRAFKSHGYASKELTRQLLDAIIKVDDQVKKYQDFFKLHKNDDVFLDLFYDTNKAGASDYLAALKDNTLVTHLLFNTNGIFGTMINALKYTADTLSEGLLNIALTTWDAIGSVLPLAIGGDKSGTFIKRAIKNGTSNYDNLFEGYLTKDGSQLLLTKINALKTDLDREQNKKEISLRSAINQYKNGNWLFDPKKINPEFRDLLNQNRGGLIGSIIDPTQWGYLVPEIGTSYSDAASFAGMIATNAGGALATKAAVKFLTRKIPGLGIVLTAEDMAKAFNSAKNVDQVANVLSRVKTARKIIGGSTAAAEIYWTKQMRLSETNGEAINALAQRVLDSSYKTDVDFSKVFNAVDLYSKRIGVDSKDLDLIEKVKLALAYNIPTGDANFDKIKVDSRKGLAKLINDNNAMAFEDYLQALPFMDYTRGVISKAANNVFSRVPKMHILDKVLDKATKAAATGVIDNAIDRVAMSKFSNIGDRLKFVHGSKYLAKKFERLFPLATSEALEEGKQLLLTSRFKRGEYDNYSTGESSFYLPSVFDNLFLNVDAAAAYLGISSGDPDNGDAELRRSMEIGAMTGLLFRIPHDVKNLLAPYREGSTSPFSSSDKYSLRNTVALLRNDNVIRSIAANNYQLAQDNDHIGIFFDAFSRAGVNKDRLQTSLDDMKKYKGSLLQDGSDSYIENDKELLNAAWFAYNNKNLEQSMKDLNISRNSEDHKLLVQAAVRVMIDSNNAAKDYEKARNNIDSIINKTVLEDNPTLSNIINKIEQEYQRFNEFINDRRNQFKNSEEGKKAGQEWIDKNEAYYEDDNNEAYYEYDPQRIPLDEAIENAMNERDEFKVGPEDEYILSRLESIFTYRLYKAALKLAKDLKDQKRRLLLISNETGTDINTDKLTGMIDYLDKLVLNRKNEVENSKDILAYNEKIDLLNASISDKEKLHKKITYDSIFEYYLDFDNQDEIDNAYLAFLINDALFNVLKPMSVAFTTGQVDPRSVYFSRRELNWSELSDEQKSEFTKKVLGLYQEQGKQSPTEALVRAAYSNELNKKRNSIKYLSKKYAELRDKIEGNDDTSNMSMDDIFRLTDMERKAARDLIGSVLADKKNRMRIARREWNQERPLTQDDVLQAEEGTADEEVTQRIKDLAGEPKSPDIEKEAEDINVQPISLDKSVLDTSELDAAMDNSQQGSTENERNLEEALGMSPTEDKLLLKLREKQLKLKAVVEQSDSTDFTDEKDDDNNGRAIAIKPGKSQEALQNSTDTGVLDNTEKLIEQLQVQEDDEPEKKDDNNSPDLTPDKTIADTGLSAERIQDDLDFPDDNPEDSNDDIDQVPYKEGKTALVIDPKSIDAEDTLNIENPLEQEEPEVLPKKYDDNGTLNIEDLPEKLDVDILSESDTLSNMDNPTESTDTSGVYDDRKPKPQAVLESEDIERRYIDHTFFYRPDAEEPMDIRVDGKDVKLPDGCTIGTGAELAQKLTLKGWFEKADKFYVVSLMQKYQKGNIGDERDLFTVSLAIRDGNKIYFSALRAIGKYHYEYKKNTDVDLSYELANKLKFIGVDMDAYKVNLFETAKNYYLLHNNVDQSLLENDDKLNKKVIDWYNNLHESDPENAGLIRAYIDDTTRNKSALPGKVPLTNNLVTQQILRLRDNRNAIIEAYCTFKDGKYIIPLTIRTDVKPQEASISNGKILTRPKLENNLVDFRLLTEKDLNLGIPSDPEELTMLLENGTITLGYGTGVMADEGNRFLIRNLYKPSGDTIDGKGYSGKLYFTITGPSGYIVPVMLREERFNLVLGKDGKMQFIDPVNMLLAIDPNTGKINRNATLSMAELILYMVTGRINPEEFEGNQGLIADLLALSVHTTFATKADKKHPYLASKQFYFDDEKNLLVLTKPGTRLDLKLSMDLLFGDLSEKTRRSTIRYIANNLHWNTDKADMVEHFNKSMPKLSAFLRLYFENNPKAKSYKFFGLNQLEFKRDELFSTNKNGLLNPKKVSLAAWMINNGKLLTDLAPQHFYAPFIYSDGVQASTKKKAVAKVKRESKKLENPSVIEAEANIAAKRFTDEAISRMQSRYKSDSLKLKVTKDDFLVLSDDARKDVLNNYRKRGIYDIVVIDVLKEDVEGKSLDEVKRIIALHVLKYVDYANSLEGLKFDVKDLTFVSDTMLKNVASKGYVPILNVGVNGKLHINALDPLSILRNSKVRLDGYTGVFSRFKSKGKFDEKAARKWLSEKLGLDETKVVVLDGVLKSCENSKVYGITSLAADYIDRLVNGVITLSNEAGYGIHYHEAWHYVNLLLNNKALRLRLYDAYIKSHNLKNITFGEVEELMAEDFRRYAEMRNGKGIINTIKRLYNNILDFVKVSRKKDIVRNVFNAINNGQYFDVHMDKDSIKEFENRYPNGVASADYYVPTVDQSTLDKLEGIKDYHTFYQCGVALAQKLLSDYGFKTPNDINSKKVSKFNDLIEDLKNNNEFESDPLKQSIINDICNNPKAFEGIVANVFSLYGIKANVKKFSLMDETNDLTNKDSINDDDQSRDIGDRADNTWDVMLLSISKKDNVAFRAKLFLSLIEKGKFVLDSETGEREYETLFNDIISDVPLYWSYSEAWSSILKNLWMCESYDNIDQNTGVFAANSIRGKVKLLADRKMALFVALNDKLEEIEGDIELENQILATVKSSYNQVALIWLNDPVEKSMGIMDLPEDMVSSVVEIPTDEKRNWEIRNDNTLKAKRNLPRLWSLEFASSNVIVSKDGLTIINPEYVDTLVKMRQDAIDLSKVLNEHTIQDLSYAYDEAATQVVKILNYMGIPFDRETLDAYTYLVKDESDGKNPMLALLLALLMMLGGSMLKKNGSKNNYKWKTNKQTGSLSYFIDLLDKYKGKPYLETKQSKRNKDVVTVDLLFVGYGLKTPISKMAEVYALTNPSSTDVSIKGPDGATLYPISENNEASDKLRHINDNKDGIVELMMLSPYAKHSSILNIARNDQLGDRPGDNTNKFKLNAFVGIKDTRENTGDDYFGITPLADYISKMVMKHNNMLVFPTMADKKTWYSISYDPLAKDAEVKILSDGLCVHDLITYNHTDEAGKWNALRFSEGTLNRFVGYFNDELESLKQYYDRKNIAYFVNNPGRARDNFHGKIKDGRMNMAGNGGMFRYFYDAIKIKDDNGKEMNLNQYLEFLYNKQLAIEKNPVKNGGLGTIREGDNELDGFELIRRYINDLNDYVKSNPSMLKDGINHMLMSRVSDEFQTISDDGSTKVVYFDGKTYLPRAIPVQILDYYHNRFGKSGRVLSDYYEDEAGNVADCTLSAIANNVANEMISTIELEKVFTGDPAYYKWQYNRKVLDKFTVDGSTLEVRRLTAKDADKIKRLGAILSPGQNLRTEYSNREIQEFKDPISGKEELRGSKYTVLNINDIVAKSKFINDVLTQFGRQILADEIRSNPEWFDKIVEKESKELGEKLTREGLITKMYLKDNYYKSILDKAPKSVKEAVDIRSKQLMSPYEEITVSDALVCIRPALYRKIRMNLGNWTTEPDESGYSDEEAYKILETDGSWMNDPEKARKVSKLQLFPLKMTYFSNSPTELGPGIFLNLPVYNKMAIFPMFKYATLSTSGRLLYDRMNKDGNEIDMIAFESAVKVGDNQNRYSPYNKDVKIIDGDITTMDDAINNDSDQYIDRSTGEVKANTTEGSKLSVQVLDLNGIRMQLNTDAHEATERSIGTQMFKLAFSNLFDNLKYGLNKADWQGLSKPSRYGREIKADLMACINAMTMLGINKVLDRFYSLNDEGRFTHINLRLVRNLVETIVKNNGLGVSAEEIIHNGGVVASLMSRKVFEQSVFSAVSKDVIDIQTKGGSAVQQSIFGFTGFDDNSVRSYEDGDYHLLNGGREIRWNTLNGSMEVMLSINFFRPVVPQEYQKTYGMMRQWLIDHDVINGLKSEEYWNITEEQKQLKGILDAKIEDFNLSVKLLRILLKNNVYTIKDVIDKHLDYKNQIGNKLQLELKDLLDNVNLDFNTNTNISIQKSYSHPKPFGIGYRIPTQGMSSMFAMTVADVLPTQSGDTIVVPREFTAQTGSDFDVDKLFIATMSYTNGELDTITEELEKQISDIFSSKVKGSKQNAVQKILLQASYGAILNRLLNNYIDIISDTRNFSNARASIDTITDVIKSEILPHLKSGLSEYRPSMYELTPSFQSRRKMEFSTGKDGIGPFALNVTNMALTLFTHLSMRYGDNQFGFHDLDLVLGEDGERISDWLSAMVNAHVDVAKDPYIFDLNINSATYNHVNFLLRAGKGKATFSFIALPILKKYGLLMGSAKGTFGKNFKADGKSLELNNHSLIYSYLLNVTRQNLADKLGLKNLYKTFKKKSGGVSYVLNEDYIKKHRDEIIDSINDSLKSDGEKNQNVINKYTADIFNLIIGNDKDILWKDAMNFEKGIYAIEHIDSTFGLYYQMLSLRSFGKIKTYADELADLVKVSKIDTKKFGNNISSHINFKNTYEQFKYGDHKVEWYINDGNKYEQKIDEKTGEELTPTETTAALMRYFHNLFLDSKFYNSTELVLRILLNQTFSATPLYANLLRTALASLNADELFLGYTKWRFDKDGNYTGTPYDGYKQVMKDDVVQAIGSSIESMLRFLALLDFAPKIEATDDYTGPIDFTFGGDRLEIERNYKRILYGDKEGDEYDRNTIFQNLANLMQDIIDDPDSDEAQGLVDLDGVISNELFEYLRPQTGIKGSSVGRMMLSKTLMNVGVEQKLRLMSAFDLLLTHPSERVRRVARDLAIYAYYSTYDTNSAYSFSDIIPPRYRRQYDRALSLALDSRTRNGYLHKSLEDALLMANDILDVIARNLYKNDDVVPMYFEDKRDIIKYEGTVLKVDGIKKKVNALLVSNSRSIPKSRYFKIKRGDQYVVYRYAGAIEGLNKENKALETKRVYMIVPKFGLLIKGTLLYEFMLGSEGVSIFDENKLPSTFKSDKLLDYAEQYANDLTESLSKDKKNGKSKQKDESKQVVMYRFSSTINPLKINGSYYEVNPNDNKLNNKVTNEDGSVEFVSAINPINKIEQDIKSYGVDININNANLLQIVELIQSRQSIGIYSFVHFNGDISKFEPSKKQVSDYITLKESEYEDTLASDLTKAQRRLFIAEYSKKLKDEAPDVLLQKNVNDKVDSIVKDLISSNVTNFTILSTGDGVIEQAGAHSAMLNQYNITSTLGPCRIYILGKIMSNPESLETEKLKYILDDVDVKTDEQESAEGDINMLYDAADGAITNIEDTKNALSADDLILLIDGQSEQLPSQDIDDPNKTGGSYELLLSLFDALSEESKETNDNKKC</sequence>
<reference evidence="2 3" key="1">
    <citation type="submission" date="2020-07" db="EMBL/GenBank/DDBJ databases">
        <title>Taxonomic proposal: Crassvirales, a new order of highly abundant and diverse bacterial viruses.</title>
        <authorList>
            <person name="Shkoporov A.N."/>
            <person name="Stockdale S.R."/>
            <person name="Guerin E."/>
            <person name="Ross R.P."/>
            <person name="Hill C."/>
        </authorList>
    </citation>
    <scope>NUCLEOTIDE SEQUENCE [LARGE SCALE GENOMIC DNA]</scope>
</reference>
<feature type="region of interest" description="Disordered" evidence="1">
    <location>
        <begin position="1330"/>
        <end position="1349"/>
    </location>
</feature>
<keyword evidence="3" id="KW-1185">Reference proteome</keyword>
<feature type="compositionally biased region" description="Basic and acidic residues" evidence="1">
    <location>
        <begin position="1293"/>
        <end position="1303"/>
    </location>
</feature>
<feature type="compositionally biased region" description="Acidic residues" evidence="1">
    <location>
        <begin position="1461"/>
        <end position="1477"/>
    </location>
</feature>
<protein>
    <submittedName>
        <fullName evidence="2">Uncharacterized protein</fullName>
    </submittedName>
</protein>
<evidence type="ECO:0000313" key="2">
    <source>
        <dbReference type="EMBL" id="QOR57324.1"/>
    </source>
</evidence>
<feature type="compositionally biased region" description="Basic and acidic residues" evidence="1">
    <location>
        <begin position="1431"/>
        <end position="1448"/>
    </location>
</feature>
<feature type="region of interest" description="Disordered" evidence="1">
    <location>
        <begin position="1269"/>
        <end position="1288"/>
    </location>
</feature>
<accession>A0A7M1RT50</accession>
<proteinExistence type="predicted"/>
<dbReference type="RefSeq" id="YP_010112776.1">
    <property type="nucleotide sequence ID" value="NC_055895.1"/>
</dbReference>
<dbReference type="Proteomes" id="UP000593599">
    <property type="component" value="Segment"/>
</dbReference>
<dbReference type="KEGG" id="vg:65131261"/>
<feature type="region of interest" description="Disordered" evidence="1">
    <location>
        <begin position="1372"/>
        <end position="1479"/>
    </location>
</feature>
<feature type="region of interest" description="Disordered" evidence="1">
    <location>
        <begin position="1293"/>
        <end position="1316"/>
    </location>
</feature>
<dbReference type="GeneID" id="65131261"/>
<dbReference type="EMBL" id="MT774402">
    <property type="protein sequence ID" value="QOR57324.1"/>
    <property type="molecule type" value="Genomic_DNA"/>
</dbReference>
<feature type="region of interest" description="Disordered" evidence="1">
    <location>
        <begin position="1543"/>
        <end position="1565"/>
    </location>
</feature>
<evidence type="ECO:0000313" key="3">
    <source>
        <dbReference type="Proteomes" id="UP000593599"/>
    </source>
</evidence>
<evidence type="ECO:0000256" key="1">
    <source>
        <dbReference type="SAM" id="MobiDB-lite"/>
    </source>
</evidence>